<dbReference type="PROSITE" id="PS51371">
    <property type="entry name" value="CBS"/>
    <property type="match status" value="2"/>
</dbReference>
<protein>
    <recommendedName>
        <fullName evidence="12 18">Inosine-5'-monophosphate dehydrogenase</fullName>
        <shortName evidence="12">IMP dehydrogenase</shortName>
        <shortName evidence="12">IMPD</shortName>
        <shortName evidence="12">IMPDH</shortName>
        <ecNumber evidence="12 18">1.1.1.205</ecNumber>
    </recommendedName>
</protein>
<keyword evidence="9 16" id="KW-0129">CBS domain</keyword>
<dbReference type="AlphaFoldDB" id="A0A6A7G0C9"/>
<dbReference type="SUPFAM" id="SSF51412">
    <property type="entry name" value="Inosine monophosphate dehydrogenase (IMPDH)"/>
    <property type="match status" value="1"/>
</dbReference>
<comment type="subcellular location">
    <subcellularLocation>
        <location evidence="12">Cytoplasm</location>
    </subcellularLocation>
</comment>
<dbReference type="InterPro" id="IPR005990">
    <property type="entry name" value="IMP_DH"/>
</dbReference>
<comment type="activity regulation">
    <text evidence="12">Mycophenolic acid (MPA) is a non-competitive inhibitor that prevents formation of the closed enzyme conformation by binding to the same site as the amobile flap. In contrast, mizoribine monophosphate (MZP) is a competitive inhibitor that induces the closed conformation. MPA is a potent inhibitor of mammalian IMPDHs but a poor inhibitor of the bacterial enzymes. MZP is a more potent inhibitor of bacterial IMPDH.</text>
</comment>
<sequence>MDGANGKFEFKAFNDCGLSAESLFSGPSGYTYDDLILLPGHIDFAASEVVLDSKFSRNIRLKVPFVSSPMDTVTEHKMAIAMAMHGGIGVIHYNNTIEEQAEEVACVKRYKNGFITEPKTLSPTDSVSKIDLIKSQFGFSGVPITENGDMHSELLGIVTNRDIDFLTDRSTLIRDVMTKASDLTVAKESCSLAEANIILMECKKAKLPVVDEKFQLVALMSRSDLLKNRDFPLTTKDDKKRLLVGAAIGTRPRDRERLEALVAAEVDAIVVDSSQGDSVYQLEMVRYIKKTYPHLDVVGGNIVTCRQAMHLIAAGVDGLRVGMGVGSICTTQEVCAVGRPQATSVYRVSQFAREHGIPVIADGGISNTGHIAKALALGASTVMMGSMLAGTEECPGEYYFQEGFRLKKYRGMGSIAAMSKGSGKRYFTETGGVKVAQGVSGAVVDKGSLRKFMPYLTQGLKHGMQDIGAKDLPQLNEMRIKGELRFETRSASAQKEGGVHNLFSFEKAHPY</sequence>
<comment type="cofactor">
    <cofactor evidence="1 12">
        <name>K(+)</name>
        <dbReference type="ChEBI" id="CHEBI:29103"/>
    </cofactor>
</comment>
<name>A0A6A7G0C9_9CRUS</name>
<evidence type="ECO:0000256" key="5">
    <source>
        <dbReference type="ARBA" id="ARBA00022755"/>
    </source>
</evidence>
<feature type="domain" description="CBS" evidence="19">
    <location>
        <begin position="177"/>
        <end position="235"/>
    </location>
</feature>
<evidence type="ECO:0000256" key="6">
    <source>
        <dbReference type="ARBA" id="ARBA00022958"/>
    </source>
</evidence>
<dbReference type="GO" id="GO:0046872">
    <property type="term" value="F:metal ion binding"/>
    <property type="evidence" value="ECO:0007669"/>
    <property type="project" value="UniProtKB-UniRule"/>
</dbReference>
<feature type="binding site" evidence="12 14">
    <location>
        <begin position="272"/>
        <end position="274"/>
    </location>
    <ligand>
        <name>NAD(+)</name>
        <dbReference type="ChEBI" id="CHEBI:57540"/>
    </ligand>
</feature>
<dbReference type="GO" id="GO:0000166">
    <property type="term" value="F:nucleotide binding"/>
    <property type="evidence" value="ECO:0007669"/>
    <property type="project" value="UniProtKB-UniRule"/>
</dbReference>
<dbReference type="PROSITE" id="PS00487">
    <property type="entry name" value="IMP_DH_GMP_RED"/>
    <property type="match status" value="1"/>
</dbReference>
<feature type="active site" description="Proton acceptor" evidence="12 13">
    <location>
        <position position="425"/>
    </location>
</feature>
<dbReference type="NCBIfam" id="TIGR01302">
    <property type="entry name" value="IMP_dehydrog"/>
    <property type="match status" value="1"/>
</dbReference>
<feature type="binding site" evidence="12">
    <location>
        <begin position="409"/>
        <end position="413"/>
    </location>
    <ligand>
        <name>IMP</name>
        <dbReference type="ChEBI" id="CHEBI:58053"/>
    </ligand>
</feature>
<organism evidence="20">
    <name type="scientific">Hirondellea gigas</name>
    <dbReference type="NCBI Taxonomy" id="1518452"/>
    <lineage>
        <taxon>Eukaryota</taxon>
        <taxon>Metazoa</taxon>
        <taxon>Ecdysozoa</taxon>
        <taxon>Arthropoda</taxon>
        <taxon>Crustacea</taxon>
        <taxon>Multicrustacea</taxon>
        <taxon>Malacostraca</taxon>
        <taxon>Eumalacostraca</taxon>
        <taxon>Peracarida</taxon>
        <taxon>Amphipoda</taxon>
        <taxon>Amphilochidea</taxon>
        <taxon>Lysianassida</taxon>
        <taxon>Lysianassidira</taxon>
        <taxon>Lysianassoidea</taxon>
        <taxon>Lysianassidae</taxon>
        <taxon>Hirondellea</taxon>
    </lineage>
</organism>
<comment type="caution">
    <text evidence="12">Lacks conserved residue(s) required for the propagation of feature annotation.</text>
</comment>
<proteinExistence type="evidence at transcript level"/>
<dbReference type="GO" id="GO:0003938">
    <property type="term" value="F:IMP dehydrogenase activity"/>
    <property type="evidence" value="ECO:0007669"/>
    <property type="project" value="UniProtKB-UniRule"/>
</dbReference>
<dbReference type="Pfam" id="PF00478">
    <property type="entry name" value="IMPDH"/>
    <property type="match status" value="1"/>
</dbReference>
<evidence type="ECO:0000313" key="20">
    <source>
        <dbReference type="EMBL" id="LAC24210.1"/>
    </source>
</evidence>
<dbReference type="InterPro" id="IPR013785">
    <property type="entry name" value="Aldolase_TIM"/>
</dbReference>
<evidence type="ECO:0000256" key="9">
    <source>
        <dbReference type="ARBA" id="ARBA00023122"/>
    </source>
</evidence>
<reference evidence="20" key="1">
    <citation type="submission" date="2017-11" db="EMBL/GenBank/DDBJ databases">
        <title>The sensing device of the deep-sea amphipod.</title>
        <authorList>
            <person name="Kobayashi H."/>
            <person name="Nagahama T."/>
            <person name="Arai W."/>
            <person name="Sasagawa Y."/>
            <person name="Umeda M."/>
            <person name="Hayashi T."/>
            <person name="Nikaido I."/>
            <person name="Watanabe H."/>
            <person name="Oguri K."/>
            <person name="Kitazato H."/>
            <person name="Fujioka K."/>
            <person name="Kido Y."/>
            <person name="Takami H."/>
        </authorList>
    </citation>
    <scope>NUCLEOTIDE SEQUENCE</scope>
    <source>
        <tissue evidence="20">Whole body</tissue>
    </source>
</reference>
<feature type="binding site" evidence="12">
    <location>
        <position position="437"/>
    </location>
    <ligand>
        <name>IMP</name>
        <dbReference type="ChEBI" id="CHEBI:58053"/>
    </ligand>
</feature>
<keyword evidence="4 12" id="KW-0332">GMP biosynthesis</keyword>
<evidence type="ECO:0000256" key="14">
    <source>
        <dbReference type="PIRSR" id="PIRSR000130-3"/>
    </source>
</evidence>
<dbReference type="EMBL" id="IACT01005038">
    <property type="protein sequence ID" value="LAC24210.1"/>
    <property type="molecule type" value="mRNA"/>
</dbReference>
<evidence type="ECO:0000256" key="1">
    <source>
        <dbReference type="ARBA" id="ARBA00001958"/>
    </source>
</evidence>
<dbReference type="CDD" id="cd04601">
    <property type="entry name" value="CBS_pair_IMPDH"/>
    <property type="match status" value="1"/>
</dbReference>
<dbReference type="SMART" id="SM01240">
    <property type="entry name" value="IMPDH"/>
    <property type="match status" value="1"/>
</dbReference>
<dbReference type="InterPro" id="IPR001093">
    <property type="entry name" value="IMP_DH_GMPRt"/>
</dbReference>
<dbReference type="FunFam" id="3.20.20.70:FF:000086">
    <property type="entry name" value="IMP dehydrogenase, putative"/>
    <property type="match status" value="1"/>
</dbReference>
<comment type="subunit">
    <text evidence="12">Homotetramer.</text>
</comment>
<keyword evidence="6 12" id="KW-0630">Potassium</keyword>
<dbReference type="InterPro" id="IPR015875">
    <property type="entry name" value="IMP_DH/GMP_Rdtase_CS"/>
</dbReference>
<feature type="binding site" description="in other chain" evidence="12 15">
    <location>
        <position position="329"/>
    </location>
    <ligand>
        <name>K(+)</name>
        <dbReference type="ChEBI" id="CHEBI:29103"/>
        <note>ligand shared between two tetrameric partners</note>
    </ligand>
</feature>
<dbReference type="PIRSF" id="PIRSF000130">
    <property type="entry name" value="IMPDH"/>
    <property type="match status" value="1"/>
</dbReference>
<evidence type="ECO:0000256" key="13">
    <source>
        <dbReference type="PIRSR" id="PIRSR000130-1"/>
    </source>
</evidence>
<dbReference type="GO" id="GO:0006177">
    <property type="term" value="P:GMP biosynthetic process"/>
    <property type="evidence" value="ECO:0007669"/>
    <property type="project" value="UniProtKB-UniRule"/>
</dbReference>
<dbReference type="InterPro" id="IPR000644">
    <property type="entry name" value="CBS_dom"/>
</dbReference>
<dbReference type="Gene3D" id="3.20.20.70">
    <property type="entry name" value="Aldolase class I"/>
    <property type="match status" value="1"/>
</dbReference>
<feature type="active site" description="Thioimidate intermediate" evidence="12 13">
    <location>
        <position position="329"/>
    </location>
</feature>
<evidence type="ECO:0000256" key="3">
    <source>
        <dbReference type="ARBA" id="ARBA00022723"/>
    </source>
</evidence>
<evidence type="ECO:0000256" key="17">
    <source>
        <dbReference type="RuleBase" id="RU003927"/>
    </source>
</evidence>
<keyword evidence="12" id="KW-0963">Cytoplasm</keyword>
<comment type="pathway">
    <text evidence="12 18">Purine metabolism; XMP biosynthesis via de novo pathway; XMP from IMP: step 1/1.</text>
</comment>
<comment type="function">
    <text evidence="11 12">Catalyzes the conversion of inosine 5'-phosphate (IMP) to xanthosine 5'-phosphate (XMP), the first committed and rate-limiting step in the de novo synthesis of guanine nucleotides, and therefore plays an important role in the regulation of cell growth.</text>
</comment>
<accession>A0A6A7G0C9</accession>
<dbReference type="SUPFAM" id="SSF54631">
    <property type="entry name" value="CBS-domain pair"/>
    <property type="match status" value="1"/>
</dbReference>
<evidence type="ECO:0000256" key="8">
    <source>
        <dbReference type="ARBA" id="ARBA00023027"/>
    </source>
</evidence>
<keyword evidence="7 12" id="KW-0560">Oxidoreductase</keyword>
<feature type="binding site" evidence="12">
    <location>
        <begin position="385"/>
        <end position="386"/>
    </location>
    <ligand>
        <name>IMP</name>
        <dbReference type="ChEBI" id="CHEBI:58053"/>
    </ligand>
</feature>
<dbReference type="PANTHER" id="PTHR11911">
    <property type="entry name" value="INOSINE-5-MONOPHOSPHATE DEHYDROGENASE RELATED"/>
    <property type="match status" value="1"/>
</dbReference>
<evidence type="ECO:0000256" key="10">
    <source>
        <dbReference type="ARBA" id="ARBA00048028"/>
    </source>
</evidence>
<dbReference type="HAMAP" id="MF_01964">
    <property type="entry name" value="IMPDH"/>
    <property type="match status" value="1"/>
</dbReference>
<evidence type="ECO:0000256" key="16">
    <source>
        <dbReference type="PROSITE-ProRule" id="PRU00703"/>
    </source>
</evidence>
<dbReference type="GO" id="GO:0005737">
    <property type="term" value="C:cytoplasm"/>
    <property type="evidence" value="ECO:0007669"/>
    <property type="project" value="UniProtKB-SubCell"/>
</dbReference>
<dbReference type="GO" id="GO:0006183">
    <property type="term" value="P:GTP biosynthetic process"/>
    <property type="evidence" value="ECO:0007669"/>
    <property type="project" value="TreeGrafter"/>
</dbReference>
<evidence type="ECO:0000256" key="15">
    <source>
        <dbReference type="PIRSR" id="PIRSR000130-4"/>
    </source>
</evidence>
<feature type="binding site" evidence="12">
    <location>
        <position position="492"/>
    </location>
    <ligand>
        <name>K(+)</name>
        <dbReference type="ChEBI" id="CHEBI:29103"/>
        <note>ligand shared between two tetrameric partners</note>
    </ligand>
</feature>
<keyword evidence="5 12" id="KW-0658">Purine biosynthesis</keyword>
<dbReference type="CDD" id="cd00381">
    <property type="entry name" value="IMPDH"/>
    <property type="match status" value="1"/>
</dbReference>
<dbReference type="PANTHER" id="PTHR11911:SF111">
    <property type="entry name" value="INOSINE-5'-MONOPHOSPHATE DEHYDROGENASE"/>
    <property type="match status" value="1"/>
</dbReference>
<evidence type="ECO:0000256" key="2">
    <source>
        <dbReference type="ARBA" id="ARBA00005502"/>
    </source>
</evidence>
<evidence type="ECO:0000256" key="4">
    <source>
        <dbReference type="ARBA" id="ARBA00022749"/>
    </source>
</evidence>
<dbReference type="SMART" id="SM00116">
    <property type="entry name" value="CBS"/>
    <property type="match status" value="2"/>
</dbReference>
<keyword evidence="8 12" id="KW-0520">NAD</keyword>
<evidence type="ECO:0000256" key="18">
    <source>
        <dbReference type="RuleBase" id="RU003928"/>
    </source>
</evidence>
<comment type="similarity">
    <text evidence="2 12 17">Belongs to the IMPDH/GMPR family.</text>
</comment>
<dbReference type="Pfam" id="PF00571">
    <property type="entry name" value="CBS"/>
    <property type="match status" value="1"/>
</dbReference>
<feature type="binding site" evidence="12 14">
    <location>
        <begin position="322"/>
        <end position="324"/>
    </location>
    <ligand>
        <name>NAD(+)</name>
        <dbReference type="ChEBI" id="CHEBI:57540"/>
    </ligand>
</feature>
<feature type="binding site" evidence="12">
    <location>
        <position position="327"/>
    </location>
    <ligand>
        <name>IMP</name>
        <dbReference type="ChEBI" id="CHEBI:58053"/>
    </ligand>
</feature>
<feature type="domain" description="CBS" evidence="19">
    <location>
        <begin position="114"/>
        <end position="176"/>
    </location>
</feature>
<evidence type="ECO:0000256" key="12">
    <source>
        <dbReference type="HAMAP-Rule" id="MF_03156"/>
    </source>
</evidence>
<feature type="binding site" description="in other chain" evidence="12 15">
    <location>
        <position position="324"/>
    </location>
    <ligand>
        <name>K(+)</name>
        <dbReference type="ChEBI" id="CHEBI:29103"/>
        <note>ligand shared between two tetrameric partners</note>
    </ligand>
</feature>
<feature type="binding site" evidence="12">
    <location>
        <begin position="362"/>
        <end position="364"/>
    </location>
    <ligand>
        <name>IMP</name>
        <dbReference type="ChEBI" id="CHEBI:58053"/>
    </ligand>
</feature>
<evidence type="ECO:0000259" key="19">
    <source>
        <dbReference type="PROSITE" id="PS51371"/>
    </source>
</evidence>
<dbReference type="EC" id="1.1.1.205" evidence="12 18"/>
<comment type="catalytic activity">
    <reaction evidence="10 12 18">
        <text>IMP + NAD(+) + H2O = XMP + NADH + H(+)</text>
        <dbReference type="Rhea" id="RHEA:11708"/>
        <dbReference type="ChEBI" id="CHEBI:15377"/>
        <dbReference type="ChEBI" id="CHEBI:15378"/>
        <dbReference type="ChEBI" id="CHEBI:57464"/>
        <dbReference type="ChEBI" id="CHEBI:57540"/>
        <dbReference type="ChEBI" id="CHEBI:57945"/>
        <dbReference type="ChEBI" id="CHEBI:58053"/>
        <dbReference type="EC" id="1.1.1.205"/>
    </reaction>
</comment>
<keyword evidence="3 12" id="KW-0479">Metal-binding</keyword>
<feature type="binding site" description="in other chain" evidence="12 15">
    <location>
        <position position="326"/>
    </location>
    <ligand>
        <name>K(+)</name>
        <dbReference type="ChEBI" id="CHEBI:29103"/>
        <note>ligand shared between two tetrameric partners</note>
    </ligand>
</feature>
<dbReference type="InterPro" id="IPR046342">
    <property type="entry name" value="CBS_dom_sf"/>
</dbReference>
<evidence type="ECO:0000256" key="7">
    <source>
        <dbReference type="ARBA" id="ARBA00023002"/>
    </source>
</evidence>
<evidence type="ECO:0000256" key="11">
    <source>
        <dbReference type="ARBA" id="ARBA00056556"/>
    </source>
</evidence>
<dbReference type="UniPathway" id="UPA00601">
    <property type="reaction ID" value="UER00295"/>
</dbReference>